<dbReference type="InterPro" id="IPR008319">
    <property type="entry name" value="GyrI-like_CCH_Lin2189-like"/>
</dbReference>
<keyword evidence="3" id="KW-1185">Reference proteome</keyword>
<dbReference type="InterPro" id="IPR011256">
    <property type="entry name" value="Reg_factor_effector_dom_sf"/>
</dbReference>
<evidence type="ECO:0000259" key="1">
    <source>
        <dbReference type="Pfam" id="PF06445"/>
    </source>
</evidence>
<dbReference type="Proteomes" id="UP001528920">
    <property type="component" value="Unassembled WGS sequence"/>
</dbReference>
<accession>A0ABT5VU94</accession>
<gene>
    <name evidence="2" type="ORF">L3049_10180</name>
</gene>
<sequence>MNIVVVKKDVIIDGGEAMSELRKVDLKKKYKTFYSERRGNISILEVPEFKYLMCSGNGGPCSDGYKNALEALFPLAYHIKFSMRTAREVDYGVMPLESLWWMDDMTQFSKDRMNEWEWSAMIMQPNFITKEIVETACDELGKKKDLPFLKQIELVDFCDGLSAQIMHIGPYADEGPTIEKLHAHIHESGCEISGKHREIYLNDPRRTAPENLKTLIRQPVVKLK</sequence>
<dbReference type="SUPFAM" id="SSF55136">
    <property type="entry name" value="Probable bacterial effector-binding domain"/>
    <property type="match status" value="1"/>
</dbReference>
<dbReference type="Gene3D" id="3.20.80.10">
    <property type="entry name" value="Regulatory factor, effector binding domain"/>
    <property type="match status" value="1"/>
</dbReference>
<organism evidence="2 3">
    <name type="scientific">Paralabilibaculum antarcticum</name>
    <dbReference type="NCBI Taxonomy" id="2912572"/>
    <lineage>
        <taxon>Bacteria</taxon>
        <taxon>Pseudomonadati</taxon>
        <taxon>Bacteroidota</taxon>
        <taxon>Bacteroidia</taxon>
        <taxon>Marinilabiliales</taxon>
        <taxon>Marinifilaceae</taxon>
        <taxon>Paralabilibaculum</taxon>
    </lineage>
</organism>
<protein>
    <submittedName>
        <fullName evidence="2">GyrI-like domain-containing protein</fullName>
    </submittedName>
</protein>
<comment type="caution">
    <text evidence="2">The sequence shown here is derived from an EMBL/GenBank/DDBJ whole genome shotgun (WGS) entry which is preliminary data.</text>
</comment>
<dbReference type="Pfam" id="PF06445">
    <property type="entry name" value="GyrI-like"/>
    <property type="match status" value="1"/>
</dbReference>
<evidence type="ECO:0000313" key="3">
    <source>
        <dbReference type="Proteomes" id="UP001528920"/>
    </source>
</evidence>
<feature type="domain" description="GyrI-like small molecule binding" evidence="1">
    <location>
        <begin position="40"/>
        <end position="220"/>
    </location>
</feature>
<dbReference type="PIRSF" id="PIRSF031644">
    <property type="entry name" value="UCP031644"/>
    <property type="match status" value="1"/>
</dbReference>
<evidence type="ECO:0000313" key="2">
    <source>
        <dbReference type="EMBL" id="MDE5418377.1"/>
    </source>
</evidence>
<proteinExistence type="predicted"/>
<dbReference type="EMBL" id="JAKJSC010000001">
    <property type="protein sequence ID" value="MDE5418377.1"/>
    <property type="molecule type" value="Genomic_DNA"/>
</dbReference>
<dbReference type="RefSeq" id="WP_275109703.1">
    <property type="nucleotide sequence ID" value="NZ_JAKJSC010000001.1"/>
</dbReference>
<dbReference type="InterPro" id="IPR029442">
    <property type="entry name" value="GyrI-like"/>
</dbReference>
<name>A0ABT5VU94_9BACT</name>
<reference evidence="2 3" key="1">
    <citation type="submission" date="2022-01" db="EMBL/GenBank/DDBJ databases">
        <title>Labilibaculum sp. nov, a marine bacterium isolated from Antarctica.</title>
        <authorList>
            <person name="Dai W."/>
        </authorList>
    </citation>
    <scope>NUCLEOTIDE SEQUENCE [LARGE SCALE GENOMIC DNA]</scope>
    <source>
        <strain evidence="2 3">DW002</strain>
    </source>
</reference>